<proteinExistence type="predicted"/>
<evidence type="ECO:0000313" key="1">
    <source>
        <dbReference type="EMBL" id="RLU17964.1"/>
    </source>
</evidence>
<protein>
    <submittedName>
        <fullName evidence="1">Uncharacterized protein</fullName>
    </submittedName>
</protein>
<comment type="caution">
    <text evidence="1">The sequence shown here is derived from an EMBL/GenBank/DDBJ whole genome shotgun (WGS) entry which is preliminary data.</text>
</comment>
<dbReference type="Proteomes" id="UP000279307">
    <property type="component" value="Chromosome 10"/>
</dbReference>
<dbReference type="AlphaFoldDB" id="A0A3L8DC83"/>
<feature type="non-terminal residue" evidence="1">
    <location>
        <position position="62"/>
    </location>
</feature>
<gene>
    <name evidence="1" type="ORF">DMN91_010205</name>
</gene>
<reference evidence="1" key="2">
    <citation type="submission" date="2018-07" db="EMBL/GenBank/DDBJ databases">
        <authorList>
            <person name="Mckenzie S.K."/>
            <person name="Kronauer D.J.C."/>
        </authorList>
    </citation>
    <scope>NUCLEOTIDE SEQUENCE</scope>
    <source>
        <strain evidence="1">Clonal line C1</strain>
    </source>
</reference>
<sequence>MRMYVGAIPLEATLSRGSFSRQTSLASHSQVQSQLSATTKAGKKLNSLATLTPKEFILITVR</sequence>
<name>A0A3L8DC83_OOCBI</name>
<dbReference type="EMBL" id="QOIP01000010">
    <property type="protein sequence ID" value="RLU17964.1"/>
    <property type="molecule type" value="Genomic_DNA"/>
</dbReference>
<organism evidence="1">
    <name type="scientific">Ooceraea biroi</name>
    <name type="common">Clonal raider ant</name>
    <name type="synonym">Cerapachys biroi</name>
    <dbReference type="NCBI Taxonomy" id="2015173"/>
    <lineage>
        <taxon>Eukaryota</taxon>
        <taxon>Metazoa</taxon>
        <taxon>Ecdysozoa</taxon>
        <taxon>Arthropoda</taxon>
        <taxon>Hexapoda</taxon>
        <taxon>Insecta</taxon>
        <taxon>Pterygota</taxon>
        <taxon>Neoptera</taxon>
        <taxon>Endopterygota</taxon>
        <taxon>Hymenoptera</taxon>
        <taxon>Apocrita</taxon>
        <taxon>Aculeata</taxon>
        <taxon>Formicoidea</taxon>
        <taxon>Formicidae</taxon>
        <taxon>Dorylinae</taxon>
        <taxon>Ooceraea</taxon>
    </lineage>
</organism>
<accession>A0A3L8DC83</accession>
<reference evidence="1" key="1">
    <citation type="journal article" date="2018" name="Genome Res.">
        <title>The genomic architecture and molecular evolution of ant odorant receptors.</title>
        <authorList>
            <person name="McKenzie S.K."/>
            <person name="Kronauer D.J.C."/>
        </authorList>
    </citation>
    <scope>NUCLEOTIDE SEQUENCE [LARGE SCALE GENOMIC DNA]</scope>
    <source>
        <strain evidence="1">Clonal line C1</strain>
    </source>
</reference>